<proteinExistence type="inferred from homology"/>
<name>A0AAQ3KAP1_9LILI</name>
<dbReference type="GO" id="GO:0003677">
    <property type="term" value="F:DNA binding"/>
    <property type="evidence" value="ECO:0007669"/>
    <property type="project" value="InterPro"/>
</dbReference>
<dbReference type="InterPro" id="IPR045173">
    <property type="entry name" value="Cdt1"/>
</dbReference>
<keyword evidence="6" id="KW-1185">Reference proteome</keyword>
<evidence type="ECO:0000256" key="1">
    <source>
        <dbReference type="ARBA" id="ARBA00008356"/>
    </source>
</evidence>
<dbReference type="GO" id="GO:0070182">
    <property type="term" value="F:DNA polymerase binding"/>
    <property type="evidence" value="ECO:0007669"/>
    <property type="project" value="TreeGrafter"/>
</dbReference>
<gene>
    <name evidence="5" type="ORF">Cni_G13685</name>
</gene>
<dbReference type="Pfam" id="PF08839">
    <property type="entry name" value="CDT1"/>
    <property type="match status" value="1"/>
</dbReference>
<evidence type="ECO:0000259" key="4">
    <source>
        <dbReference type="SMART" id="SM01075"/>
    </source>
</evidence>
<dbReference type="Gene3D" id="1.10.10.1420">
    <property type="entry name" value="DNA replication factor Cdt1, C-terminal WH domain"/>
    <property type="match status" value="1"/>
</dbReference>
<dbReference type="Proteomes" id="UP001327560">
    <property type="component" value="Chromosome 4"/>
</dbReference>
<evidence type="ECO:0000313" key="6">
    <source>
        <dbReference type="Proteomes" id="UP001327560"/>
    </source>
</evidence>
<evidence type="ECO:0000313" key="5">
    <source>
        <dbReference type="EMBL" id="WOL04962.1"/>
    </source>
</evidence>
<dbReference type="GO" id="GO:0005634">
    <property type="term" value="C:nucleus"/>
    <property type="evidence" value="ECO:0007669"/>
    <property type="project" value="TreeGrafter"/>
</dbReference>
<accession>A0AAQ3KAP1</accession>
<evidence type="ECO:0000256" key="2">
    <source>
        <dbReference type="ARBA" id="ARBA00023306"/>
    </source>
</evidence>
<dbReference type="Pfam" id="PF16679">
    <property type="entry name" value="CDT1_C"/>
    <property type="match status" value="1"/>
</dbReference>
<dbReference type="GO" id="GO:0000278">
    <property type="term" value="P:mitotic cell cycle"/>
    <property type="evidence" value="ECO:0007669"/>
    <property type="project" value="TreeGrafter"/>
</dbReference>
<dbReference type="InterPro" id="IPR014939">
    <property type="entry name" value="CDT1_Gemini-bd-like"/>
</dbReference>
<feature type="region of interest" description="Disordered" evidence="3">
    <location>
        <begin position="355"/>
        <end position="383"/>
    </location>
</feature>
<feature type="region of interest" description="Disordered" evidence="3">
    <location>
        <begin position="1"/>
        <end position="56"/>
    </location>
</feature>
<dbReference type="EMBL" id="CP136893">
    <property type="protein sequence ID" value="WOL04962.1"/>
    <property type="molecule type" value="Genomic_DNA"/>
</dbReference>
<dbReference type="CDD" id="cd08674">
    <property type="entry name" value="Cdt1_m"/>
    <property type="match status" value="1"/>
</dbReference>
<dbReference type="CDD" id="cd08767">
    <property type="entry name" value="Cdt1_c"/>
    <property type="match status" value="1"/>
</dbReference>
<dbReference type="SUPFAM" id="SSF46785">
    <property type="entry name" value="Winged helix' DNA-binding domain"/>
    <property type="match status" value="1"/>
</dbReference>
<dbReference type="InterPro" id="IPR036390">
    <property type="entry name" value="WH_DNA-bd_sf"/>
</dbReference>
<evidence type="ECO:0000256" key="3">
    <source>
        <dbReference type="SAM" id="MobiDB-lite"/>
    </source>
</evidence>
<protein>
    <submittedName>
        <fullName evidence="5">CDT1-like protein a, chloroplastic</fullName>
    </submittedName>
</protein>
<organism evidence="5 6">
    <name type="scientific">Canna indica</name>
    <name type="common">Indian-shot</name>
    <dbReference type="NCBI Taxonomy" id="4628"/>
    <lineage>
        <taxon>Eukaryota</taxon>
        <taxon>Viridiplantae</taxon>
        <taxon>Streptophyta</taxon>
        <taxon>Embryophyta</taxon>
        <taxon>Tracheophyta</taxon>
        <taxon>Spermatophyta</taxon>
        <taxon>Magnoliopsida</taxon>
        <taxon>Liliopsida</taxon>
        <taxon>Zingiberales</taxon>
        <taxon>Cannaceae</taxon>
        <taxon>Canna</taxon>
    </lineage>
</organism>
<dbReference type="PANTHER" id="PTHR28637">
    <property type="entry name" value="DNA REPLICATION FACTOR CDT1"/>
    <property type="match status" value="1"/>
</dbReference>
<dbReference type="InterPro" id="IPR032054">
    <property type="entry name" value="Cdt1_C"/>
</dbReference>
<dbReference type="GO" id="GO:0071163">
    <property type="term" value="P:DNA replication preinitiation complex assembly"/>
    <property type="evidence" value="ECO:0007669"/>
    <property type="project" value="InterPro"/>
</dbReference>
<dbReference type="AlphaFoldDB" id="A0AAQ3KAP1"/>
<feature type="compositionally biased region" description="Low complexity" evidence="3">
    <location>
        <begin position="10"/>
        <end position="35"/>
    </location>
</feature>
<dbReference type="PANTHER" id="PTHR28637:SF1">
    <property type="entry name" value="DNA REPLICATION FACTOR CDT1"/>
    <property type="match status" value="1"/>
</dbReference>
<reference evidence="5 6" key="1">
    <citation type="submission" date="2023-10" db="EMBL/GenBank/DDBJ databases">
        <title>Chromosome-scale genome assembly provides insights into flower coloration mechanisms of Canna indica.</title>
        <authorList>
            <person name="Li C."/>
        </authorList>
    </citation>
    <scope>NUCLEOTIDE SEQUENCE [LARGE SCALE GENOMIC DNA]</scope>
    <source>
        <tissue evidence="5">Flower</tissue>
    </source>
</reference>
<dbReference type="GO" id="GO:0030174">
    <property type="term" value="P:regulation of DNA-templated DNA replication initiation"/>
    <property type="evidence" value="ECO:0007669"/>
    <property type="project" value="InterPro"/>
</dbReference>
<comment type="similarity">
    <text evidence="1">Belongs to the Cdt1 family.</text>
</comment>
<feature type="domain" description="CDT1 Geminin-binding" evidence="4">
    <location>
        <begin position="113"/>
        <end position="245"/>
    </location>
</feature>
<dbReference type="GO" id="GO:0000076">
    <property type="term" value="P:DNA replication checkpoint signaling"/>
    <property type="evidence" value="ECO:0007669"/>
    <property type="project" value="TreeGrafter"/>
</dbReference>
<dbReference type="InterPro" id="IPR038090">
    <property type="entry name" value="Cdt1_C_WH_dom_sf"/>
</dbReference>
<dbReference type="SMART" id="SM01075">
    <property type="entry name" value="CDT1"/>
    <property type="match status" value="1"/>
</dbReference>
<sequence>MASNSAKKTLSSSLDSSLDPSPKTAASAPSSTAIPEQIWTPQKPAQPPRRSTNRNFTFSVKEVRRIALGLQKATDRSGAQSDDPLLAVQEQLGANSGSAPGIKSSKPKNFVKLPDSYEMLCEYFNCMESSIRLLRMKGSMSTFANIVASIQHLTERRFTYEHLAQLKYIMPEAIIIRKVLLHDETTCCMKPELQVTLQVDAVVMNINGKSESGYTILRKVFRERIVGFFKDHPEADEVPGEQLPHPFNQTKPSRLPNVLIDVAKPAFTLTSSISTQQQISRPSHIPQSFQRRFSQKFVNPSSVKTSLASLSKVCSKGQGHTVSVVTSTVKCTKKPSLLKKSVPVSPISMTLAKCGSPEGKTQKLLSDGNSAPMEPNHPEGTPIKLVSTPLRLMSDTPEIPTRKRCRTTSTCDSPPFKRSTRTKLFMTPKKREQSGDEEYESRRFSADDDVLNILPESLLQSIREKERKAIQDEEGGVSHAIRRQKLIASLPNIFDMILLAFQSCNRSVMTKHELIHKLLANNCKIADRGELEDQVKLLSELVPEWISEKNSYSGDILCCVNKFSNPEEIRQILLEAE</sequence>
<dbReference type="FunFam" id="1.10.10.1420:FF:000003">
    <property type="entry name" value="CDT1-like protein a chloroplastic"/>
    <property type="match status" value="1"/>
</dbReference>
<keyword evidence="2" id="KW-0131">Cell cycle</keyword>